<gene>
    <name evidence="1" type="ORF">NTEN_LOCUS1387</name>
</gene>
<evidence type="ECO:0000313" key="2">
    <source>
        <dbReference type="Proteomes" id="UP000479000"/>
    </source>
</evidence>
<proteinExistence type="predicted"/>
<accession>A0A6H5FYQ9</accession>
<reference evidence="1 2" key="1">
    <citation type="submission" date="2020-02" db="EMBL/GenBank/DDBJ databases">
        <authorList>
            <person name="Ferguson B K."/>
        </authorList>
    </citation>
    <scope>NUCLEOTIDE SEQUENCE [LARGE SCALE GENOMIC DNA]</scope>
</reference>
<dbReference type="EMBL" id="CADCXU010002005">
    <property type="protein sequence ID" value="CAA9994571.1"/>
    <property type="molecule type" value="Genomic_DNA"/>
</dbReference>
<organism evidence="1 2">
    <name type="scientific">Nesidiocoris tenuis</name>
    <dbReference type="NCBI Taxonomy" id="355587"/>
    <lineage>
        <taxon>Eukaryota</taxon>
        <taxon>Metazoa</taxon>
        <taxon>Ecdysozoa</taxon>
        <taxon>Arthropoda</taxon>
        <taxon>Hexapoda</taxon>
        <taxon>Insecta</taxon>
        <taxon>Pterygota</taxon>
        <taxon>Neoptera</taxon>
        <taxon>Paraneoptera</taxon>
        <taxon>Hemiptera</taxon>
        <taxon>Heteroptera</taxon>
        <taxon>Panheteroptera</taxon>
        <taxon>Cimicomorpha</taxon>
        <taxon>Miridae</taxon>
        <taxon>Dicyphina</taxon>
        <taxon>Nesidiocoris</taxon>
    </lineage>
</organism>
<dbReference type="AlphaFoldDB" id="A0A6H5FYQ9"/>
<sequence>MSDLDDRQISKLRIITFVGMLYTSSPECAHPYEVLHFRADLLTPIRDLLRNRHCTAGMWPDIRASCA</sequence>
<protein>
    <submittedName>
        <fullName evidence="1">Uncharacterized protein</fullName>
    </submittedName>
</protein>
<dbReference type="Proteomes" id="UP000479000">
    <property type="component" value="Unassembled WGS sequence"/>
</dbReference>
<keyword evidence="2" id="KW-1185">Reference proteome</keyword>
<name>A0A6H5FYQ9_9HEMI</name>
<evidence type="ECO:0000313" key="1">
    <source>
        <dbReference type="EMBL" id="CAA9994571.1"/>
    </source>
</evidence>